<evidence type="ECO:0000256" key="1">
    <source>
        <dbReference type="ARBA" id="ARBA00022884"/>
    </source>
</evidence>
<dbReference type="SMART" id="SM00360">
    <property type="entry name" value="RRM"/>
    <property type="match status" value="3"/>
</dbReference>
<evidence type="ECO:0000256" key="2">
    <source>
        <dbReference type="PROSITE-ProRule" id="PRU00176"/>
    </source>
</evidence>
<dbReference type="AlphaFoldDB" id="A0AAR5Q4F6"/>
<dbReference type="GeneID" id="125502334"/>
<feature type="domain" description="RRM" evidence="3">
    <location>
        <begin position="115"/>
        <end position="198"/>
    </location>
</feature>
<keyword evidence="1 2" id="KW-0694">RNA-binding</keyword>
<dbReference type="EnsemblMetazoa" id="XM_019912569.1">
    <property type="protein sequence ID" value="XP_019768128.1"/>
    <property type="gene ID" value="LOC109543048"/>
</dbReference>
<dbReference type="Gene3D" id="3.30.70.330">
    <property type="match status" value="2"/>
</dbReference>
<proteinExistence type="predicted"/>
<dbReference type="InterPro" id="IPR035979">
    <property type="entry name" value="RBD_domain_sf"/>
</dbReference>
<protein>
    <recommendedName>
        <fullName evidence="3">RRM domain-containing protein</fullName>
    </recommendedName>
</protein>
<dbReference type="PANTHER" id="PTHR21245">
    <property type="entry name" value="HETEROGENEOUS NUCLEAR RIBONUCLEOPROTEIN"/>
    <property type="match status" value="1"/>
</dbReference>
<evidence type="ECO:0000313" key="4">
    <source>
        <dbReference type="EnsemblMetazoa" id="XP_019768128.1"/>
    </source>
</evidence>
<evidence type="ECO:0000313" key="5">
    <source>
        <dbReference type="Proteomes" id="UP000019118"/>
    </source>
</evidence>
<dbReference type="InterPro" id="IPR000504">
    <property type="entry name" value="RRM_dom"/>
</dbReference>
<organism evidence="4 5">
    <name type="scientific">Dendroctonus ponderosae</name>
    <name type="common">Mountain pine beetle</name>
    <dbReference type="NCBI Taxonomy" id="77166"/>
    <lineage>
        <taxon>Eukaryota</taxon>
        <taxon>Metazoa</taxon>
        <taxon>Ecdysozoa</taxon>
        <taxon>Arthropoda</taxon>
        <taxon>Hexapoda</taxon>
        <taxon>Insecta</taxon>
        <taxon>Pterygota</taxon>
        <taxon>Neoptera</taxon>
        <taxon>Endopterygota</taxon>
        <taxon>Coleoptera</taxon>
        <taxon>Polyphaga</taxon>
        <taxon>Cucujiformia</taxon>
        <taxon>Curculionidae</taxon>
        <taxon>Scolytinae</taxon>
        <taxon>Dendroctonus</taxon>
    </lineage>
</organism>
<dbReference type="InterPro" id="IPR012677">
    <property type="entry name" value="Nucleotide-bd_a/b_plait_sf"/>
</dbReference>
<feature type="domain" description="RRM" evidence="3">
    <location>
        <begin position="34"/>
        <end position="113"/>
    </location>
</feature>
<accession>A0AAR5Q4F6</accession>
<dbReference type="PROSITE" id="PS50102">
    <property type="entry name" value="RRM"/>
    <property type="match status" value="2"/>
</dbReference>
<dbReference type="GO" id="GO:0003723">
    <property type="term" value="F:RNA binding"/>
    <property type="evidence" value="ECO:0007669"/>
    <property type="project" value="UniProtKB-UniRule"/>
</dbReference>
<dbReference type="Proteomes" id="UP000019118">
    <property type="component" value="Unassembled WGS sequence"/>
</dbReference>
<name>A0AAR5Q4F6_DENPD</name>
<dbReference type="Pfam" id="PF00076">
    <property type="entry name" value="RRM_1"/>
    <property type="match status" value="1"/>
</dbReference>
<dbReference type="KEGG" id="dpa:125502334"/>
<evidence type="ECO:0000259" key="3">
    <source>
        <dbReference type="PROSITE" id="PS50102"/>
    </source>
</evidence>
<reference evidence="4" key="2">
    <citation type="submission" date="2024-08" db="UniProtKB">
        <authorList>
            <consortium name="EnsemblMetazoa"/>
        </authorList>
    </citation>
    <scope>IDENTIFICATION</scope>
</reference>
<reference evidence="5" key="1">
    <citation type="journal article" date="2013" name="Genome Biol.">
        <title>Draft genome of the mountain pine beetle, Dendroctonus ponderosae Hopkins, a major forest pest.</title>
        <authorList>
            <person name="Keeling C.I."/>
            <person name="Yuen M.M."/>
            <person name="Liao N.Y."/>
            <person name="Docking T.R."/>
            <person name="Chan S.K."/>
            <person name="Taylor G.A."/>
            <person name="Palmquist D.L."/>
            <person name="Jackman S.D."/>
            <person name="Nguyen A."/>
            <person name="Li M."/>
            <person name="Henderson H."/>
            <person name="Janes J.K."/>
            <person name="Zhao Y."/>
            <person name="Pandoh P."/>
            <person name="Moore R."/>
            <person name="Sperling F.A."/>
            <person name="Huber D.P."/>
            <person name="Birol I."/>
            <person name="Jones S.J."/>
            <person name="Bohlmann J."/>
        </authorList>
    </citation>
    <scope>NUCLEOTIDE SEQUENCE</scope>
</reference>
<sequence>MAASREPKVFEDSNYRKKMYSPLKNDGFVPEKHSELFVTGIPQKSSIHDLLQFFEQIGEVFEIKLMTKPDGVQNRGFAYVTYMNKQLAKMALIKLKDKLFQNKTKLNLQLSVDNCRIFINGIPTNKSRYDVRNVLRYDYRIENIVDVITYRSYANPAHNRGFAFLEFRTHEEASYFRAKYWDKLYMFGKKMSVTWAIPLKEMDEHEASKVKILFLRNLDVTEPPEDFTRFIYDLIDRSLVDKVYKFKDYAYIHLSTRYNAEKLLASLQAYYKGTMVEISFAKPPNGLSGRCFRNQDLTLKGQVVEAARKPGNFHQRHPQTKAKSKQEKSVDAAQTVTVPPIGQFIAPPTVSNIWWYPAANEYQQLKPDVVSGQSHECSYWPSPTGATPSMYSSPASLDCFNLEDLVDSILA</sequence>
<keyword evidence="5" id="KW-1185">Reference proteome</keyword>
<dbReference type="CDD" id="cd00590">
    <property type="entry name" value="RRM_SF"/>
    <property type="match status" value="1"/>
</dbReference>
<dbReference type="SUPFAM" id="SSF54928">
    <property type="entry name" value="RNA-binding domain, RBD"/>
    <property type="match status" value="2"/>
</dbReference>